<evidence type="ECO:0000259" key="7">
    <source>
        <dbReference type="Pfam" id="PF02771"/>
    </source>
</evidence>
<keyword evidence="4" id="KW-0274">FAD</keyword>
<keyword evidence="9" id="KW-1185">Reference proteome</keyword>
<keyword evidence="5" id="KW-0560">Oxidoreductase</keyword>
<dbReference type="PANTHER" id="PTHR43884">
    <property type="entry name" value="ACYL-COA DEHYDROGENASE"/>
    <property type="match status" value="1"/>
</dbReference>
<dbReference type="Pfam" id="PF02771">
    <property type="entry name" value="Acyl-CoA_dh_N"/>
    <property type="match status" value="1"/>
</dbReference>
<protein>
    <recommendedName>
        <fullName evidence="10">Acyl-CoA dehydrogenase</fullName>
    </recommendedName>
</protein>
<organism evidence="8 9">
    <name type="scientific">Sphingomonas sanxanigenens DSM 19645 = NX02</name>
    <dbReference type="NCBI Taxonomy" id="1123269"/>
    <lineage>
        <taxon>Bacteria</taxon>
        <taxon>Pseudomonadati</taxon>
        <taxon>Pseudomonadota</taxon>
        <taxon>Alphaproteobacteria</taxon>
        <taxon>Sphingomonadales</taxon>
        <taxon>Sphingomonadaceae</taxon>
        <taxon>Sphingomonas</taxon>
    </lineage>
</organism>
<evidence type="ECO:0000256" key="1">
    <source>
        <dbReference type="ARBA" id="ARBA00001974"/>
    </source>
</evidence>
<dbReference type="InterPro" id="IPR013786">
    <property type="entry name" value="AcylCoA_DH/ox_N"/>
</dbReference>
<dbReference type="HOGENOM" id="CLU_018204_5_1_5"/>
<evidence type="ECO:0000256" key="5">
    <source>
        <dbReference type="ARBA" id="ARBA00023002"/>
    </source>
</evidence>
<dbReference type="PATRIC" id="fig|1123269.5.peg.2883"/>
<dbReference type="Proteomes" id="UP000018851">
    <property type="component" value="Chromosome"/>
</dbReference>
<dbReference type="GO" id="GO:0003995">
    <property type="term" value="F:acyl-CoA dehydrogenase activity"/>
    <property type="evidence" value="ECO:0007669"/>
    <property type="project" value="TreeGrafter"/>
</dbReference>
<evidence type="ECO:0008006" key="10">
    <source>
        <dbReference type="Google" id="ProtNLM"/>
    </source>
</evidence>
<accession>W0A9N8</accession>
<dbReference type="Gene3D" id="1.20.140.10">
    <property type="entry name" value="Butyryl-CoA Dehydrogenase, subunit A, domain 3"/>
    <property type="match status" value="1"/>
</dbReference>
<dbReference type="InterPro" id="IPR009075">
    <property type="entry name" value="AcylCo_DH/oxidase_C"/>
</dbReference>
<evidence type="ECO:0000256" key="2">
    <source>
        <dbReference type="ARBA" id="ARBA00009347"/>
    </source>
</evidence>
<evidence type="ECO:0000256" key="3">
    <source>
        <dbReference type="ARBA" id="ARBA00022630"/>
    </source>
</evidence>
<evidence type="ECO:0000313" key="8">
    <source>
        <dbReference type="EMBL" id="AHE54639.1"/>
    </source>
</evidence>
<dbReference type="EMBL" id="CP006644">
    <property type="protein sequence ID" value="AHE54639.1"/>
    <property type="molecule type" value="Genomic_DNA"/>
</dbReference>
<dbReference type="Gene3D" id="1.10.540.10">
    <property type="entry name" value="Acyl-CoA dehydrogenase/oxidase, N-terminal domain"/>
    <property type="match status" value="1"/>
</dbReference>
<dbReference type="RefSeq" id="WP_025292842.1">
    <property type="nucleotide sequence ID" value="NZ_CP006644.1"/>
</dbReference>
<reference evidence="8 9" key="1">
    <citation type="submission" date="2013-07" db="EMBL/GenBank/DDBJ databases">
        <title>Completed genome of Sphingomonas sanxanigenens NX02.</title>
        <authorList>
            <person name="Ma T."/>
            <person name="Huang H."/>
            <person name="Wu M."/>
            <person name="Li X."/>
            <person name="Li G."/>
        </authorList>
    </citation>
    <scope>NUCLEOTIDE SEQUENCE [LARGE SCALE GENOMIC DNA]</scope>
    <source>
        <strain evidence="8 9">NX02</strain>
    </source>
</reference>
<evidence type="ECO:0000259" key="6">
    <source>
        <dbReference type="Pfam" id="PF00441"/>
    </source>
</evidence>
<dbReference type="InterPro" id="IPR009100">
    <property type="entry name" value="AcylCoA_DH/oxidase_NM_dom_sf"/>
</dbReference>
<dbReference type="SUPFAM" id="SSF47203">
    <property type="entry name" value="Acyl-CoA dehydrogenase C-terminal domain-like"/>
    <property type="match status" value="1"/>
</dbReference>
<keyword evidence="3" id="KW-0285">Flavoprotein</keyword>
<dbReference type="AlphaFoldDB" id="W0A9N8"/>
<sequence>MDFRLTDDQRELRDAVRDYLAGEHGPETLRRLDAEGNRDPALWHGLVGMGMTGLLVSEADGGLGLGLVEAVLVAVELGRACVSEPVADTALVAAPLLDAAQRQAIAAGGLKVALAHPANPWIADLDQAGLLYGGGTALAPPEPQPLESVDPLRRLFAPIAVEPDDILLDRAALIAAAQLAGAAERMLDLATDYAKTREQFGQPIGSFQAVKHHLATVAVKLEFAKPVLWRAAYAAEAGHARAPIQISHAKIATTDAAILSAETAIQVHGAMGYTYEVDLHFWMKRCWALAGAWGDRAFHQRRIEDAVIGGAMAIGPDTTFESELHHG</sequence>
<name>W0A9N8_9SPHN</name>
<dbReference type="Pfam" id="PF00441">
    <property type="entry name" value="Acyl-CoA_dh_1"/>
    <property type="match status" value="1"/>
</dbReference>
<dbReference type="OrthoDB" id="7328575at2"/>
<dbReference type="InterPro" id="IPR036250">
    <property type="entry name" value="AcylCo_DH-like_C"/>
</dbReference>
<dbReference type="eggNOG" id="COG1960">
    <property type="taxonomic scope" value="Bacteria"/>
</dbReference>
<dbReference type="KEGG" id="ssan:NX02_14775"/>
<proteinExistence type="inferred from homology"/>
<comment type="similarity">
    <text evidence="2">Belongs to the acyl-CoA dehydrogenase family.</text>
</comment>
<dbReference type="PANTHER" id="PTHR43884:SF20">
    <property type="entry name" value="ACYL-COA DEHYDROGENASE FADE28"/>
    <property type="match status" value="1"/>
</dbReference>
<comment type="cofactor">
    <cofactor evidence="1">
        <name>FAD</name>
        <dbReference type="ChEBI" id="CHEBI:57692"/>
    </cofactor>
</comment>
<evidence type="ECO:0000256" key="4">
    <source>
        <dbReference type="ARBA" id="ARBA00022827"/>
    </source>
</evidence>
<feature type="domain" description="Acyl-CoA dehydrogenase/oxidase C-terminal" evidence="6">
    <location>
        <begin position="170"/>
        <end position="303"/>
    </location>
</feature>
<gene>
    <name evidence="8" type="ORF">NX02_14775</name>
</gene>
<dbReference type="STRING" id="1123269.NX02_14775"/>
<feature type="domain" description="Acyl-CoA dehydrogenase/oxidase N-terminal" evidence="7">
    <location>
        <begin position="6"/>
        <end position="99"/>
    </location>
</feature>
<dbReference type="SUPFAM" id="SSF56645">
    <property type="entry name" value="Acyl-CoA dehydrogenase NM domain-like"/>
    <property type="match status" value="1"/>
</dbReference>
<evidence type="ECO:0000313" key="9">
    <source>
        <dbReference type="Proteomes" id="UP000018851"/>
    </source>
</evidence>
<dbReference type="GO" id="GO:0050660">
    <property type="term" value="F:flavin adenine dinucleotide binding"/>
    <property type="evidence" value="ECO:0007669"/>
    <property type="project" value="InterPro"/>
</dbReference>
<dbReference type="InterPro" id="IPR037069">
    <property type="entry name" value="AcylCoA_DH/ox_N_sf"/>
</dbReference>